<sequence>MGAEQSRTVGQKLIDFSQQVTEPTTDRDKLGELIHDALQTLPTKVQKDIKTLIRGQRQHRVSGSTTLAAAPIVTIPNIILSNPNIKPAEFFDCQLKFTGLCKYISDIDINSESNIIRLRFALKQFYLTISSWGRNISKLEDQLREKGDTLPAKSTRSDWKKEGLAYKKFVDFYGHVQNKNKLQAAKDTALSCEETGKTFSRYLAEKQHADGLYSETIARAEDGASAQTYDQPSVDCSLVDSREVQHTTASSLSLISDQGVVPETVNSASQAEVATPSSQGTPSRCRDDLSSAFGLSAYNNSPDEASMHMRGSSSMYYNSPNANAEEVASAGSPSSVCLPTITGPSTPQLQSNRSEEERSPKRQKTQHGPLLRLGLPAGDETSEPHHGSRTSHHSHGHLSEHDMNLGDCAVVSAEYNLDCTQDEHIPTLSLSGQNVSSVNTSPLCLGAVKNTSAPSSPENGPQQNVPDPGREPCPVVSSDSDAEVMTTEPTSQAAILESITAAQNPSHTLAPAELVPNVSGTIGSREQQDLPPVRLLLDAVDGRTPGDQEFSNTQHNLDVQGLDFGNHFVSSFRSSEGVQVEHSLNFHYVANSNAKNDAELNGLTLHHEEGYSNQAVSASQRNPNPDEIANSDGNIDHTPRPMSSRAWVNTASDEFTIPEDVPDHDCEGLPSRYGTEQRSGNASILVAESHGEIEFCPDLDCQSSDGRCMHALLIAVGAGAGALTDLPNDVSEVPCLPTGHDEATLTHIEASENQNQQAGHTIRDEYDFPAAELDGVQLDINYSDEFLFPDFLDDIGNI</sequence>
<dbReference type="Proteomes" id="UP001160390">
    <property type="component" value="Unassembled WGS sequence"/>
</dbReference>
<feature type="compositionally biased region" description="Polar residues" evidence="1">
    <location>
        <begin position="331"/>
        <end position="352"/>
    </location>
</feature>
<feature type="region of interest" description="Disordered" evidence="1">
    <location>
        <begin position="446"/>
        <end position="489"/>
    </location>
</feature>
<accession>A0AA35LRE3</accession>
<feature type="compositionally biased region" description="Polar residues" evidence="1">
    <location>
        <begin position="613"/>
        <end position="623"/>
    </location>
</feature>
<protein>
    <submittedName>
        <fullName evidence="2">Uncharacterized protein</fullName>
    </submittedName>
</protein>
<evidence type="ECO:0000313" key="3">
    <source>
        <dbReference type="Proteomes" id="UP001160390"/>
    </source>
</evidence>
<organism evidence="2 3">
    <name type="scientific">Clonostachys chloroleuca</name>
    <dbReference type="NCBI Taxonomy" id="1926264"/>
    <lineage>
        <taxon>Eukaryota</taxon>
        <taxon>Fungi</taxon>
        <taxon>Dikarya</taxon>
        <taxon>Ascomycota</taxon>
        <taxon>Pezizomycotina</taxon>
        <taxon>Sordariomycetes</taxon>
        <taxon>Hypocreomycetidae</taxon>
        <taxon>Hypocreales</taxon>
        <taxon>Bionectriaceae</taxon>
        <taxon>Clonostachys</taxon>
    </lineage>
</organism>
<comment type="caution">
    <text evidence="2">The sequence shown here is derived from an EMBL/GenBank/DDBJ whole genome shotgun (WGS) entry which is preliminary data.</text>
</comment>
<proteinExistence type="predicted"/>
<dbReference type="EMBL" id="CABFNP030000533">
    <property type="protein sequence ID" value="CAI6040900.1"/>
    <property type="molecule type" value="Genomic_DNA"/>
</dbReference>
<reference evidence="2" key="1">
    <citation type="submission" date="2023-01" db="EMBL/GenBank/DDBJ databases">
        <authorList>
            <person name="Piombo E."/>
        </authorList>
    </citation>
    <scope>NUCLEOTIDE SEQUENCE</scope>
</reference>
<feature type="compositionally biased region" description="Basic residues" evidence="1">
    <location>
        <begin position="387"/>
        <end position="396"/>
    </location>
</feature>
<feature type="compositionally biased region" description="Polar residues" evidence="1">
    <location>
        <begin position="449"/>
        <end position="465"/>
    </location>
</feature>
<name>A0AA35LRE3_9HYPO</name>
<gene>
    <name evidence="2" type="ORF">CCHLO57077_00018715</name>
</gene>
<feature type="compositionally biased region" description="Polar residues" evidence="1">
    <location>
        <begin position="268"/>
        <end position="282"/>
    </location>
</feature>
<dbReference type="AlphaFoldDB" id="A0AA35LRE3"/>
<feature type="region of interest" description="Disordered" evidence="1">
    <location>
        <begin position="268"/>
        <end position="288"/>
    </location>
</feature>
<feature type="region of interest" description="Disordered" evidence="1">
    <location>
        <begin position="613"/>
        <end position="641"/>
    </location>
</feature>
<feature type="region of interest" description="Disordered" evidence="1">
    <location>
        <begin position="325"/>
        <end position="400"/>
    </location>
</feature>
<evidence type="ECO:0000256" key="1">
    <source>
        <dbReference type="SAM" id="MobiDB-lite"/>
    </source>
</evidence>
<keyword evidence="3" id="KW-1185">Reference proteome</keyword>
<evidence type="ECO:0000313" key="2">
    <source>
        <dbReference type="EMBL" id="CAI6040900.1"/>
    </source>
</evidence>